<evidence type="ECO:0000313" key="3">
    <source>
        <dbReference type="Proteomes" id="UP000703661"/>
    </source>
</evidence>
<feature type="region of interest" description="Disordered" evidence="1">
    <location>
        <begin position="169"/>
        <end position="193"/>
    </location>
</feature>
<evidence type="ECO:0000313" key="2">
    <source>
        <dbReference type="EMBL" id="KAG0006470.1"/>
    </source>
</evidence>
<dbReference type="Proteomes" id="UP000703661">
    <property type="component" value="Unassembled WGS sequence"/>
</dbReference>
<dbReference type="EMBL" id="JAAAID010002607">
    <property type="protein sequence ID" value="KAG0006470.1"/>
    <property type="molecule type" value="Genomic_DNA"/>
</dbReference>
<keyword evidence="3" id="KW-1185">Reference proteome</keyword>
<accession>A0A9P6MKC9</accession>
<sequence>MTGTHPCDPCGSGTTSIDTPGTVNEIFETADPARKETEKRWRKNPVELARESARQQTYQNSASHVSVIDQGSSQALKDSSNQVLQTIMRLEKPNSTVATYRRKYKMWKKFCDKHYDGDYTVNAVRILEFFKAVVFHKQARKKININVGCNEVVGRAPLDLDIRENEEELERREKQKSSCEQEPAMGDDIIDEDEDDIEEVSWRPVTKLTFIGTAADKTQ</sequence>
<dbReference type="AlphaFoldDB" id="A0A9P6MKC9"/>
<feature type="region of interest" description="Disordered" evidence="1">
    <location>
        <begin position="1"/>
        <end position="22"/>
    </location>
</feature>
<gene>
    <name evidence="2" type="ORF">BGZ80_005273</name>
</gene>
<protein>
    <submittedName>
        <fullName evidence="2">Uncharacterized protein</fullName>
    </submittedName>
</protein>
<feature type="non-terminal residue" evidence="2">
    <location>
        <position position="1"/>
    </location>
</feature>
<organism evidence="2 3">
    <name type="scientific">Entomortierella chlamydospora</name>
    <dbReference type="NCBI Taxonomy" id="101097"/>
    <lineage>
        <taxon>Eukaryota</taxon>
        <taxon>Fungi</taxon>
        <taxon>Fungi incertae sedis</taxon>
        <taxon>Mucoromycota</taxon>
        <taxon>Mortierellomycotina</taxon>
        <taxon>Mortierellomycetes</taxon>
        <taxon>Mortierellales</taxon>
        <taxon>Mortierellaceae</taxon>
        <taxon>Entomortierella</taxon>
    </lineage>
</organism>
<feature type="compositionally biased region" description="Polar residues" evidence="1">
    <location>
        <begin position="12"/>
        <end position="22"/>
    </location>
</feature>
<reference evidence="2" key="1">
    <citation type="journal article" date="2020" name="Fungal Divers.">
        <title>Resolving the Mortierellaceae phylogeny through synthesis of multi-gene phylogenetics and phylogenomics.</title>
        <authorList>
            <person name="Vandepol N."/>
            <person name="Liber J."/>
            <person name="Desiro A."/>
            <person name="Na H."/>
            <person name="Kennedy M."/>
            <person name="Barry K."/>
            <person name="Grigoriev I.V."/>
            <person name="Miller A.N."/>
            <person name="O'Donnell K."/>
            <person name="Stajich J.E."/>
            <person name="Bonito G."/>
        </authorList>
    </citation>
    <scope>NUCLEOTIDE SEQUENCE</scope>
    <source>
        <strain evidence="2">NRRL 2769</strain>
    </source>
</reference>
<name>A0A9P6MKC9_9FUNG</name>
<comment type="caution">
    <text evidence="2">The sequence shown here is derived from an EMBL/GenBank/DDBJ whole genome shotgun (WGS) entry which is preliminary data.</text>
</comment>
<evidence type="ECO:0000256" key="1">
    <source>
        <dbReference type="SAM" id="MobiDB-lite"/>
    </source>
</evidence>
<feature type="compositionally biased region" description="Basic and acidic residues" evidence="1">
    <location>
        <begin position="169"/>
        <end position="179"/>
    </location>
</feature>
<proteinExistence type="predicted"/>